<dbReference type="PANTHER" id="PTHR46986">
    <property type="entry name" value="ENDORIBONUCLEASE YBEY, CHLOROPLASTIC"/>
    <property type="match status" value="1"/>
</dbReference>
<dbReference type="NCBIfam" id="TIGR00043">
    <property type="entry name" value="rRNA maturation RNase YbeY"/>
    <property type="match status" value="1"/>
</dbReference>
<dbReference type="InterPro" id="IPR023091">
    <property type="entry name" value="MetalPrtase_cat_dom_sf_prd"/>
</dbReference>
<dbReference type="PROSITE" id="PS01306">
    <property type="entry name" value="UPF0054"/>
    <property type="match status" value="1"/>
</dbReference>
<comment type="subcellular location">
    <subcellularLocation>
        <location evidence="7">Cytoplasm</location>
    </subcellularLocation>
</comment>
<keyword evidence="7" id="KW-0698">rRNA processing</keyword>
<comment type="similarity">
    <text evidence="1 7">Belongs to the endoribonuclease YbeY family.</text>
</comment>
<dbReference type="Proteomes" id="UP000035444">
    <property type="component" value="Unassembled WGS sequence"/>
</dbReference>
<keyword evidence="6 7" id="KW-0862">Zinc</keyword>
<comment type="caution">
    <text evidence="8">The sequence shown here is derived from an EMBL/GenBank/DDBJ whole genome shotgun (WGS) entry which is preliminary data.</text>
</comment>
<evidence type="ECO:0000256" key="3">
    <source>
        <dbReference type="ARBA" id="ARBA00022723"/>
    </source>
</evidence>
<dbReference type="EMBL" id="LAQL01000006">
    <property type="protein sequence ID" value="KLN61062.1"/>
    <property type="molecule type" value="Genomic_DNA"/>
</dbReference>
<sequence>MERSLSNEGASFMSSGFEVAVELREPLWDDRLPHHQALIHRAVIASYVLAGFSAEPSSSDVTLISEAELSVVLANDPSVQALNKEYRGKDKPTNVLSFSTLDDPDEADLASQRGVLPLGDIVLSLETLILEANEQSKRLEDHFTHLLVHGVLHLLGYDHIEDDDALEMEGLEVEILNRLGVENPYELGDERRVEGAIDE</sequence>
<dbReference type="GO" id="GO:0004521">
    <property type="term" value="F:RNA endonuclease activity"/>
    <property type="evidence" value="ECO:0007669"/>
    <property type="project" value="UniProtKB-UniRule"/>
</dbReference>
<proteinExistence type="inferred from homology"/>
<keyword evidence="5 7" id="KW-0378">Hydrolase</keyword>
<evidence type="ECO:0000256" key="2">
    <source>
        <dbReference type="ARBA" id="ARBA00022722"/>
    </source>
</evidence>
<evidence type="ECO:0000256" key="7">
    <source>
        <dbReference type="HAMAP-Rule" id="MF_00009"/>
    </source>
</evidence>
<dbReference type="GO" id="GO:0004222">
    <property type="term" value="F:metalloendopeptidase activity"/>
    <property type="evidence" value="ECO:0007669"/>
    <property type="project" value="InterPro"/>
</dbReference>
<evidence type="ECO:0000256" key="5">
    <source>
        <dbReference type="ARBA" id="ARBA00022801"/>
    </source>
</evidence>
<dbReference type="InterPro" id="IPR020549">
    <property type="entry name" value="YbeY_CS"/>
</dbReference>
<dbReference type="PATRIC" id="fig|1489064.4.peg.3504"/>
<dbReference type="Pfam" id="PF02130">
    <property type="entry name" value="YbeY"/>
    <property type="match status" value="1"/>
</dbReference>
<keyword evidence="2 7" id="KW-0540">Nuclease</keyword>
<feature type="binding site" evidence="7">
    <location>
        <position position="153"/>
    </location>
    <ligand>
        <name>Zn(2+)</name>
        <dbReference type="ChEBI" id="CHEBI:29105"/>
        <note>catalytic</note>
    </ligand>
</feature>
<feature type="binding site" evidence="7">
    <location>
        <position position="149"/>
    </location>
    <ligand>
        <name>Zn(2+)</name>
        <dbReference type="ChEBI" id="CHEBI:29105"/>
        <note>catalytic</note>
    </ligand>
</feature>
<comment type="function">
    <text evidence="7">Single strand-specific metallo-endoribonuclease involved in late-stage 70S ribosome quality control and in maturation of the 3' terminus of the 16S rRNA.</text>
</comment>
<dbReference type="PANTHER" id="PTHR46986:SF1">
    <property type="entry name" value="ENDORIBONUCLEASE YBEY, CHLOROPLASTIC"/>
    <property type="match status" value="1"/>
</dbReference>
<keyword evidence="7" id="KW-0963">Cytoplasm</keyword>
<organism evidence="8 9">
    <name type="scientific">Kiloniella spongiae</name>
    <dbReference type="NCBI Taxonomy" id="1489064"/>
    <lineage>
        <taxon>Bacteria</taxon>
        <taxon>Pseudomonadati</taxon>
        <taxon>Pseudomonadota</taxon>
        <taxon>Alphaproteobacteria</taxon>
        <taxon>Rhodospirillales</taxon>
        <taxon>Kiloniellaceae</taxon>
        <taxon>Kiloniella</taxon>
    </lineage>
</organism>
<dbReference type="GO" id="GO:0008270">
    <property type="term" value="F:zinc ion binding"/>
    <property type="evidence" value="ECO:0007669"/>
    <property type="project" value="UniProtKB-UniRule"/>
</dbReference>
<dbReference type="SUPFAM" id="SSF55486">
    <property type="entry name" value="Metalloproteases ('zincins'), catalytic domain"/>
    <property type="match status" value="1"/>
</dbReference>
<evidence type="ECO:0000256" key="1">
    <source>
        <dbReference type="ARBA" id="ARBA00010875"/>
    </source>
</evidence>
<dbReference type="Gene3D" id="3.40.390.30">
    <property type="entry name" value="Metalloproteases ('zincins'), catalytic domain"/>
    <property type="match status" value="1"/>
</dbReference>
<evidence type="ECO:0000256" key="6">
    <source>
        <dbReference type="ARBA" id="ARBA00022833"/>
    </source>
</evidence>
<reference evidence="8 9" key="1">
    <citation type="submission" date="2015-03" db="EMBL/GenBank/DDBJ databases">
        <title>Genome Sequence of Kiloniella spongiae MEBiC09566, isolated from a marine sponge.</title>
        <authorList>
            <person name="Shao Z."/>
            <person name="Wang L."/>
            <person name="Li X."/>
        </authorList>
    </citation>
    <scope>NUCLEOTIDE SEQUENCE [LARGE SCALE GENOMIC DNA]</scope>
    <source>
        <strain evidence="8 9">MEBiC09566</strain>
    </source>
</reference>
<dbReference type="EC" id="3.1.-.-" evidence="7"/>
<dbReference type="STRING" id="1489064.WH96_11005"/>
<keyword evidence="9" id="KW-1185">Reference proteome</keyword>
<keyword evidence="3 7" id="KW-0479">Metal-binding</keyword>
<dbReference type="AlphaFoldDB" id="A0A0H2MJZ3"/>
<dbReference type="GO" id="GO:0006364">
    <property type="term" value="P:rRNA processing"/>
    <property type="evidence" value="ECO:0007669"/>
    <property type="project" value="UniProtKB-UniRule"/>
</dbReference>
<comment type="cofactor">
    <cofactor evidence="7">
        <name>Zn(2+)</name>
        <dbReference type="ChEBI" id="CHEBI:29105"/>
    </cofactor>
    <text evidence="7">Binds 1 zinc ion.</text>
</comment>
<dbReference type="HAMAP" id="MF_00009">
    <property type="entry name" value="Endoribonucl_YbeY"/>
    <property type="match status" value="1"/>
</dbReference>
<evidence type="ECO:0000256" key="4">
    <source>
        <dbReference type="ARBA" id="ARBA00022759"/>
    </source>
</evidence>
<evidence type="ECO:0000313" key="8">
    <source>
        <dbReference type="EMBL" id="KLN61062.1"/>
    </source>
</evidence>
<name>A0A0H2MJZ3_9PROT</name>
<gene>
    <name evidence="7" type="primary">ybeY</name>
    <name evidence="8" type="ORF">WH96_11005</name>
</gene>
<feature type="binding site" evidence="7">
    <location>
        <position position="159"/>
    </location>
    <ligand>
        <name>Zn(2+)</name>
        <dbReference type="ChEBI" id="CHEBI:29105"/>
        <note>catalytic</note>
    </ligand>
</feature>
<protein>
    <recommendedName>
        <fullName evidence="7">Endoribonuclease YbeY</fullName>
        <ecNumber evidence="7">3.1.-.-</ecNumber>
    </recommendedName>
</protein>
<keyword evidence="7" id="KW-0690">Ribosome biogenesis</keyword>
<evidence type="ECO:0000313" key="9">
    <source>
        <dbReference type="Proteomes" id="UP000035444"/>
    </source>
</evidence>
<dbReference type="GO" id="GO:0005737">
    <property type="term" value="C:cytoplasm"/>
    <property type="evidence" value="ECO:0007669"/>
    <property type="project" value="UniProtKB-SubCell"/>
</dbReference>
<dbReference type="InterPro" id="IPR002036">
    <property type="entry name" value="YbeY"/>
</dbReference>
<keyword evidence="4 7" id="KW-0255">Endonuclease</keyword>
<accession>A0A0H2MJZ3</accession>